<sequence length="467" mass="50656">MSSETDNRPQVLLVEDDPTLSRLYQAYLERAGVEPLHGGTIAEARAILANIRPSVVLLDLHLPDGHGFEVMEALKDANCDAPVIVVTSGGSISSAVESMRAGAYDFLVKPFSPERLQVTLTNALELRRLKRIERTLASDAAAEGFENFIGVSPAMQAVYRTLRDAAPSKAAIFVTGESGTGKELAAEAIHRLSPRSHGPFVALNCSAMPRDLVESELFGHVKGAFTGAHMAREGSAARADGGTMFLDEIGEMDQPLQAKLLRFIQTGTYQPVGSDAVRKVDVRFVCATNRDPVEEIRGGRFREDLYYRLNVVPIQMPALRERGTDIILIARYYLNQYAAEEGKSFDGFDPEAERLLMTYPWPGNVRQLANVVRNVVVLSAGGVATAAMLPPVVRDTVPPRPAVFTAAPAAPVRAIRPMAVIEREAIEAALAEAGGNVGRAAALLEIDASTIYRKKREWAKPDSLAVR</sequence>
<keyword evidence="3" id="KW-0902">Two-component regulatory system</keyword>
<dbReference type="PROSITE" id="PS00688">
    <property type="entry name" value="SIGMA54_INTERACT_3"/>
    <property type="match status" value="1"/>
</dbReference>
<dbReference type="GO" id="GO:0005524">
    <property type="term" value="F:ATP binding"/>
    <property type="evidence" value="ECO:0007669"/>
    <property type="project" value="UniProtKB-KW"/>
</dbReference>
<dbReference type="PROSITE" id="PS50110">
    <property type="entry name" value="RESPONSE_REGULATORY"/>
    <property type="match status" value="1"/>
</dbReference>
<dbReference type="Pfam" id="PF00072">
    <property type="entry name" value="Response_reg"/>
    <property type="match status" value="1"/>
</dbReference>
<evidence type="ECO:0000256" key="3">
    <source>
        <dbReference type="ARBA" id="ARBA00023012"/>
    </source>
</evidence>
<gene>
    <name evidence="11" type="ORF">GCM10011611_48390</name>
</gene>
<dbReference type="InterPro" id="IPR002197">
    <property type="entry name" value="HTH_Fis"/>
</dbReference>
<evidence type="ECO:0000256" key="1">
    <source>
        <dbReference type="ARBA" id="ARBA00022741"/>
    </source>
</evidence>
<keyword evidence="1" id="KW-0547">Nucleotide-binding</keyword>
<dbReference type="InterPro" id="IPR009057">
    <property type="entry name" value="Homeodomain-like_sf"/>
</dbReference>
<keyword evidence="8" id="KW-0597">Phosphoprotein</keyword>
<evidence type="ECO:0000313" key="11">
    <source>
        <dbReference type="EMBL" id="GGF36282.1"/>
    </source>
</evidence>
<keyword evidence="7" id="KW-0804">Transcription</keyword>
<dbReference type="PANTHER" id="PTHR32071">
    <property type="entry name" value="TRANSCRIPTIONAL REGULATORY PROTEIN"/>
    <property type="match status" value="1"/>
</dbReference>
<evidence type="ECO:0000259" key="10">
    <source>
        <dbReference type="PROSITE" id="PS50110"/>
    </source>
</evidence>
<evidence type="ECO:0000256" key="8">
    <source>
        <dbReference type="PROSITE-ProRule" id="PRU00169"/>
    </source>
</evidence>
<keyword evidence="4" id="KW-0805">Transcription regulation</keyword>
<dbReference type="GO" id="GO:0000160">
    <property type="term" value="P:phosphorelay signal transduction system"/>
    <property type="evidence" value="ECO:0007669"/>
    <property type="project" value="UniProtKB-KW"/>
</dbReference>
<evidence type="ECO:0000256" key="7">
    <source>
        <dbReference type="ARBA" id="ARBA00023163"/>
    </source>
</evidence>
<evidence type="ECO:0000259" key="9">
    <source>
        <dbReference type="PROSITE" id="PS50045"/>
    </source>
</evidence>
<evidence type="ECO:0000256" key="5">
    <source>
        <dbReference type="ARBA" id="ARBA00023125"/>
    </source>
</evidence>
<dbReference type="SUPFAM" id="SSF46689">
    <property type="entry name" value="Homeodomain-like"/>
    <property type="match status" value="1"/>
</dbReference>
<dbReference type="EMBL" id="BMJQ01000014">
    <property type="protein sequence ID" value="GGF36282.1"/>
    <property type="molecule type" value="Genomic_DNA"/>
</dbReference>
<feature type="domain" description="Response regulatory" evidence="10">
    <location>
        <begin position="10"/>
        <end position="124"/>
    </location>
</feature>
<dbReference type="PROSITE" id="PS50045">
    <property type="entry name" value="SIGMA54_INTERACT_4"/>
    <property type="match status" value="1"/>
</dbReference>
<feature type="domain" description="Sigma-54 factor interaction" evidence="9">
    <location>
        <begin position="148"/>
        <end position="377"/>
    </location>
</feature>
<dbReference type="Proteomes" id="UP000646365">
    <property type="component" value="Unassembled WGS sequence"/>
</dbReference>
<keyword evidence="12" id="KW-1185">Reference proteome</keyword>
<evidence type="ECO:0000256" key="2">
    <source>
        <dbReference type="ARBA" id="ARBA00022840"/>
    </source>
</evidence>
<dbReference type="Gene3D" id="3.40.50.2300">
    <property type="match status" value="1"/>
</dbReference>
<dbReference type="SUPFAM" id="SSF52540">
    <property type="entry name" value="P-loop containing nucleoside triphosphate hydrolases"/>
    <property type="match status" value="1"/>
</dbReference>
<reference evidence="11" key="2">
    <citation type="submission" date="2020-09" db="EMBL/GenBank/DDBJ databases">
        <authorList>
            <person name="Sun Q."/>
            <person name="Zhou Y."/>
        </authorList>
    </citation>
    <scope>NUCLEOTIDE SEQUENCE</scope>
    <source>
        <strain evidence="11">CGMCC 1.15725</strain>
    </source>
</reference>
<dbReference type="Gene3D" id="1.10.8.60">
    <property type="match status" value="1"/>
</dbReference>
<dbReference type="Gene3D" id="1.10.10.60">
    <property type="entry name" value="Homeodomain-like"/>
    <property type="match status" value="1"/>
</dbReference>
<dbReference type="SMART" id="SM00382">
    <property type="entry name" value="AAA"/>
    <property type="match status" value="1"/>
</dbReference>
<dbReference type="SUPFAM" id="SSF52172">
    <property type="entry name" value="CheY-like"/>
    <property type="match status" value="1"/>
</dbReference>
<evidence type="ECO:0000256" key="6">
    <source>
        <dbReference type="ARBA" id="ARBA00023159"/>
    </source>
</evidence>
<dbReference type="GO" id="GO:0043565">
    <property type="term" value="F:sequence-specific DNA binding"/>
    <property type="evidence" value="ECO:0007669"/>
    <property type="project" value="InterPro"/>
</dbReference>
<name>A0A8J2YXH6_9PROT</name>
<protein>
    <submittedName>
        <fullName evidence="11">Sigma-54-dependent Fis family transcriptional regulator</fullName>
    </submittedName>
</protein>
<dbReference type="Pfam" id="PF00158">
    <property type="entry name" value="Sigma54_activat"/>
    <property type="match status" value="1"/>
</dbReference>
<dbReference type="PROSITE" id="PS00676">
    <property type="entry name" value="SIGMA54_INTERACT_2"/>
    <property type="match status" value="1"/>
</dbReference>
<proteinExistence type="predicted"/>
<organism evidence="11 12">
    <name type="scientific">Aliidongia dinghuensis</name>
    <dbReference type="NCBI Taxonomy" id="1867774"/>
    <lineage>
        <taxon>Bacteria</taxon>
        <taxon>Pseudomonadati</taxon>
        <taxon>Pseudomonadota</taxon>
        <taxon>Alphaproteobacteria</taxon>
        <taxon>Rhodospirillales</taxon>
        <taxon>Dongiaceae</taxon>
        <taxon>Aliidongia</taxon>
    </lineage>
</organism>
<dbReference type="InterPro" id="IPR001789">
    <property type="entry name" value="Sig_transdc_resp-reg_receiver"/>
</dbReference>
<dbReference type="InterPro" id="IPR011006">
    <property type="entry name" value="CheY-like_superfamily"/>
</dbReference>
<feature type="modified residue" description="4-aspartylphosphate" evidence="8">
    <location>
        <position position="59"/>
    </location>
</feature>
<dbReference type="CDD" id="cd00009">
    <property type="entry name" value="AAA"/>
    <property type="match status" value="1"/>
</dbReference>
<dbReference type="RefSeq" id="WP_189050607.1">
    <property type="nucleotide sequence ID" value="NZ_BMJQ01000014.1"/>
</dbReference>
<keyword evidence="6" id="KW-0010">Activator</keyword>
<dbReference type="GO" id="GO:0006355">
    <property type="term" value="P:regulation of DNA-templated transcription"/>
    <property type="evidence" value="ECO:0007669"/>
    <property type="project" value="InterPro"/>
</dbReference>
<dbReference type="InterPro" id="IPR058031">
    <property type="entry name" value="AAA_lid_NorR"/>
</dbReference>
<accession>A0A8J2YXH6</accession>
<dbReference type="InterPro" id="IPR025944">
    <property type="entry name" value="Sigma_54_int_dom_CS"/>
</dbReference>
<keyword evidence="5" id="KW-0238">DNA-binding</keyword>
<dbReference type="InterPro" id="IPR003593">
    <property type="entry name" value="AAA+_ATPase"/>
</dbReference>
<reference evidence="11" key="1">
    <citation type="journal article" date="2014" name="Int. J. Syst. Evol. Microbiol.">
        <title>Complete genome sequence of Corynebacterium casei LMG S-19264T (=DSM 44701T), isolated from a smear-ripened cheese.</title>
        <authorList>
            <consortium name="US DOE Joint Genome Institute (JGI-PGF)"/>
            <person name="Walter F."/>
            <person name="Albersmeier A."/>
            <person name="Kalinowski J."/>
            <person name="Ruckert C."/>
        </authorList>
    </citation>
    <scope>NUCLEOTIDE SEQUENCE</scope>
    <source>
        <strain evidence="11">CGMCC 1.15725</strain>
    </source>
</reference>
<comment type="caution">
    <text evidence="11">The sequence shown here is derived from an EMBL/GenBank/DDBJ whole genome shotgun (WGS) entry which is preliminary data.</text>
</comment>
<dbReference type="InterPro" id="IPR002078">
    <property type="entry name" value="Sigma_54_int"/>
</dbReference>
<dbReference type="InterPro" id="IPR025943">
    <property type="entry name" value="Sigma_54_int_dom_ATP-bd_2"/>
</dbReference>
<dbReference type="InterPro" id="IPR027417">
    <property type="entry name" value="P-loop_NTPase"/>
</dbReference>
<evidence type="ECO:0000256" key="4">
    <source>
        <dbReference type="ARBA" id="ARBA00023015"/>
    </source>
</evidence>
<keyword evidence="2" id="KW-0067">ATP-binding</keyword>
<dbReference type="SMART" id="SM00448">
    <property type="entry name" value="REC"/>
    <property type="match status" value="1"/>
</dbReference>
<dbReference type="Gene3D" id="3.40.50.300">
    <property type="entry name" value="P-loop containing nucleotide triphosphate hydrolases"/>
    <property type="match status" value="1"/>
</dbReference>
<dbReference type="AlphaFoldDB" id="A0A8J2YXH6"/>
<evidence type="ECO:0000313" key="12">
    <source>
        <dbReference type="Proteomes" id="UP000646365"/>
    </source>
</evidence>
<dbReference type="Pfam" id="PF25601">
    <property type="entry name" value="AAA_lid_14"/>
    <property type="match status" value="1"/>
</dbReference>
<dbReference type="PANTHER" id="PTHR32071:SF117">
    <property type="entry name" value="PTS-DEPENDENT DIHYDROXYACETONE KINASE OPERON REGULATORY PROTEIN-RELATED"/>
    <property type="match status" value="1"/>
</dbReference>
<dbReference type="Pfam" id="PF02954">
    <property type="entry name" value="HTH_8"/>
    <property type="match status" value="1"/>
</dbReference>
<dbReference type="FunFam" id="3.40.50.300:FF:000006">
    <property type="entry name" value="DNA-binding transcriptional regulator NtrC"/>
    <property type="match status" value="1"/>
</dbReference>